<proteinExistence type="predicted"/>
<name>A0A9J5Y1R5_SOLCO</name>
<accession>A0A9J5Y1R5</accession>
<organism evidence="2 3">
    <name type="scientific">Solanum commersonii</name>
    <name type="common">Commerson's wild potato</name>
    <name type="synonym">Commerson's nightshade</name>
    <dbReference type="NCBI Taxonomy" id="4109"/>
    <lineage>
        <taxon>Eukaryota</taxon>
        <taxon>Viridiplantae</taxon>
        <taxon>Streptophyta</taxon>
        <taxon>Embryophyta</taxon>
        <taxon>Tracheophyta</taxon>
        <taxon>Spermatophyta</taxon>
        <taxon>Magnoliopsida</taxon>
        <taxon>eudicotyledons</taxon>
        <taxon>Gunneridae</taxon>
        <taxon>Pentapetalae</taxon>
        <taxon>asterids</taxon>
        <taxon>lamiids</taxon>
        <taxon>Solanales</taxon>
        <taxon>Solanaceae</taxon>
        <taxon>Solanoideae</taxon>
        <taxon>Solaneae</taxon>
        <taxon>Solanum</taxon>
    </lineage>
</organism>
<protein>
    <submittedName>
        <fullName evidence="2">Uncharacterized protein</fullName>
    </submittedName>
</protein>
<evidence type="ECO:0000313" key="3">
    <source>
        <dbReference type="Proteomes" id="UP000824120"/>
    </source>
</evidence>
<gene>
    <name evidence="2" type="ORF">H5410_035130</name>
</gene>
<evidence type="ECO:0000256" key="1">
    <source>
        <dbReference type="SAM" id="Phobius"/>
    </source>
</evidence>
<reference evidence="2 3" key="1">
    <citation type="submission" date="2020-09" db="EMBL/GenBank/DDBJ databases">
        <title>De no assembly of potato wild relative species, Solanum commersonii.</title>
        <authorList>
            <person name="Cho K."/>
        </authorList>
    </citation>
    <scope>NUCLEOTIDE SEQUENCE [LARGE SCALE GENOMIC DNA]</scope>
    <source>
        <strain evidence="2">LZ3.2</strain>
        <tissue evidence="2">Leaf</tissue>
    </source>
</reference>
<keyword evidence="3" id="KW-1185">Reference proteome</keyword>
<dbReference type="Proteomes" id="UP000824120">
    <property type="component" value="Chromosome 7"/>
</dbReference>
<feature type="transmembrane region" description="Helical" evidence="1">
    <location>
        <begin position="47"/>
        <end position="69"/>
    </location>
</feature>
<dbReference type="AlphaFoldDB" id="A0A9J5Y1R5"/>
<keyword evidence="1" id="KW-0812">Transmembrane</keyword>
<keyword evidence="1" id="KW-0472">Membrane</keyword>
<dbReference type="EMBL" id="JACXVP010000007">
    <property type="protein sequence ID" value="KAG5593898.1"/>
    <property type="molecule type" value="Genomic_DNA"/>
</dbReference>
<comment type="caution">
    <text evidence="2">The sequence shown here is derived from an EMBL/GenBank/DDBJ whole genome shotgun (WGS) entry which is preliminary data.</text>
</comment>
<evidence type="ECO:0000313" key="2">
    <source>
        <dbReference type="EMBL" id="KAG5593898.1"/>
    </source>
</evidence>
<keyword evidence="1" id="KW-1133">Transmembrane helix</keyword>
<feature type="transmembrane region" description="Helical" evidence="1">
    <location>
        <begin position="21"/>
        <end position="41"/>
    </location>
</feature>
<sequence length="82" mass="9809">MRKLVPRGKHVYFQVQTNPKIEKTMIFLLFGISNFFLVKVLHEIDEFLVIQILTCFCLNFYGIILRPYLWCELVPMGKQTHF</sequence>